<dbReference type="InterPro" id="IPR057749">
    <property type="entry name" value="WDR47_COR"/>
</dbReference>
<evidence type="ECO:0000313" key="6">
    <source>
        <dbReference type="Proteomes" id="UP000014760"/>
    </source>
</evidence>
<dbReference type="HOGENOM" id="CLU_031154_0_0_1"/>
<dbReference type="Proteomes" id="UP000014760">
    <property type="component" value="Unassembled WGS sequence"/>
</dbReference>
<dbReference type="InterPro" id="IPR006595">
    <property type="entry name" value="CTLH_C"/>
</dbReference>
<reference evidence="4 6" key="2">
    <citation type="journal article" date="2013" name="Nature">
        <title>Insights into bilaterian evolution from three spiralian genomes.</title>
        <authorList>
            <person name="Simakov O."/>
            <person name="Marletaz F."/>
            <person name="Cho S.J."/>
            <person name="Edsinger-Gonzales E."/>
            <person name="Havlak P."/>
            <person name="Hellsten U."/>
            <person name="Kuo D.H."/>
            <person name="Larsson T."/>
            <person name="Lv J."/>
            <person name="Arendt D."/>
            <person name="Savage R."/>
            <person name="Osoegawa K."/>
            <person name="de Jong P."/>
            <person name="Grimwood J."/>
            <person name="Chapman J.A."/>
            <person name="Shapiro H."/>
            <person name="Aerts A."/>
            <person name="Otillar R.P."/>
            <person name="Terry A.Y."/>
            <person name="Boore J.L."/>
            <person name="Grigoriev I.V."/>
            <person name="Lindberg D.R."/>
            <person name="Seaver E.C."/>
            <person name="Weisblat D.A."/>
            <person name="Putnam N.H."/>
            <person name="Rokhsar D.S."/>
        </authorList>
    </citation>
    <scope>NUCLEOTIDE SEQUENCE</scope>
    <source>
        <strain evidence="4 6">I ESC-2004</strain>
    </source>
</reference>
<feature type="coiled-coil region" evidence="1">
    <location>
        <begin position="428"/>
        <end position="456"/>
    </location>
</feature>
<dbReference type="OrthoDB" id="6285669at2759"/>
<dbReference type="EMBL" id="AMQN01008400">
    <property type="status" value="NOT_ANNOTATED_CDS"/>
    <property type="molecule type" value="Genomic_DNA"/>
</dbReference>
<dbReference type="AlphaFoldDB" id="R7UJY5"/>
<evidence type="ECO:0000313" key="4">
    <source>
        <dbReference type="EMBL" id="ELU03577.1"/>
    </source>
</evidence>
<accession>R7UJY5</accession>
<reference evidence="5" key="3">
    <citation type="submission" date="2015-06" db="UniProtKB">
        <authorList>
            <consortium name="EnsemblMetazoa"/>
        </authorList>
    </citation>
    <scope>IDENTIFICATION</scope>
</reference>
<dbReference type="Pfam" id="PF25602">
    <property type="entry name" value="WDR47_COR"/>
    <property type="match status" value="1"/>
</dbReference>
<dbReference type="SMART" id="SM00668">
    <property type="entry name" value="CTLH"/>
    <property type="match status" value="1"/>
</dbReference>
<keyword evidence="1" id="KW-0175">Coiled coil</keyword>
<dbReference type="STRING" id="283909.R7UJY5"/>
<protein>
    <recommendedName>
        <fullName evidence="3">CTLH domain-containing protein</fullName>
    </recommendedName>
</protein>
<evidence type="ECO:0000256" key="1">
    <source>
        <dbReference type="SAM" id="Coils"/>
    </source>
</evidence>
<proteinExistence type="predicted"/>
<name>R7UJY5_CAPTE</name>
<dbReference type="OMA" id="HMNNAGS"/>
<dbReference type="EnsemblMetazoa" id="CapteT90360">
    <property type="protein sequence ID" value="CapteP90360"/>
    <property type="gene ID" value="CapteG90360"/>
</dbReference>
<feature type="domain" description="CTLH" evidence="3">
    <location>
        <begin position="41"/>
        <end position="98"/>
    </location>
</feature>
<feature type="compositionally biased region" description="Pro residues" evidence="2">
    <location>
        <begin position="387"/>
        <end position="401"/>
    </location>
</feature>
<dbReference type="InterPro" id="IPR040067">
    <property type="entry name" value="WDR47"/>
</dbReference>
<dbReference type="InterPro" id="IPR006594">
    <property type="entry name" value="LisH"/>
</dbReference>
<reference evidence="6" key="1">
    <citation type="submission" date="2012-12" db="EMBL/GenBank/DDBJ databases">
        <authorList>
            <person name="Hellsten U."/>
            <person name="Grimwood J."/>
            <person name="Chapman J.A."/>
            <person name="Shapiro H."/>
            <person name="Aerts A."/>
            <person name="Otillar R.P."/>
            <person name="Terry A.Y."/>
            <person name="Boore J.L."/>
            <person name="Simakov O."/>
            <person name="Marletaz F."/>
            <person name="Cho S.-J."/>
            <person name="Edsinger-Gonzales E."/>
            <person name="Havlak P."/>
            <person name="Kuo D.-H."/>
            <person name="Larsson T."/>
            <person name="Lv J."/>
            <person name="Arendt D."/>
            <person name="Savage R."/>
            <person name="Osoegawa K."/>
            <person name="de Jong P."/>
            <person name="Lindberg D.R."/>
            <person name="Seaver E.C."/>
            <person name="Weisblat D.A."/>
            <person name="Putnam N.H."/>
            <person name="Grigoriev I.V."/>
            <person name="Rokhsar D.S."/>
        </authorList>
    </citation>
    <scope>NUCLEOTIDE SEQUENCE</scope>
    <source>
        <strain evidence="6">I ESC-2004</strain>
    </source>
</reference>
<dbReference type="EMBL" id="KB303021">
    <property type="protein sequence ID" value="ELU03577.1"/>
    <property type="molecule type" value="Genomic_DNA"/>
</dbReference>
<dbReference type="PROSITE" id="PS50896">
    <property type="entry name" value="LISH"/>
    <property type="match status" value="1"/>
</dbReference>
<sequence length="508" mass="58135">MSFPFKETDVVKLILEFLQNRQLNISMLNLERESGLINGVYSDDMLFLRQLILDGQWDDILQFIQPLGELESFNMKQFQYIIYRHKYLELLCIKSETGPLQDYESLIDELVKCLSMLEQLCPNKEEYNKLTLLLTLGKLSESQDYHNWNPSNARVECFKDVFKLSEKFLPLDKRDSHGERMEMSKEDRLVQLVIKGVLFESCVEFCQNKATSNEYDAKAFKLSSVLDGYGFSDADLSLLSWLQAVPPEIFTCPFEQKTFNVDVQQLQKPSLEASWSEQIMITPIKPKMFPHSAIPNRRSSDLMSRSLNPQYDGLAFGLAGGRRENLTASVDFTNSGGSMSRSFAGFHLNAPNKNMMHASIDKLFEGQNMLHTQSSSIIFEDSVSELPEPPFNSKSPPPPAKPSESTSPASNNNHHEADEVRTSSNDLYVEYQKQRMRIEEQMAEQAKRELLRQQLQEDLRVDDNRLSEESDVSKGSVFDLDIDSLHCTSLRMVCLEMLAALFTENQSI</sequence>
<gene>
    <name evidence="4" type="ORF">CAPTEDRAFT_90360</name>
</gene>
<keyword evidence="6" id="KW-1185">Reference proteome</keyword>
<dbReference type="PANTHER" id="PTHR19863:SF11">
    <property type="entry name" value="WD REPEAT-CONTAINING PROTEIN 47-LIKE PROTEIN"/>
    <property type="match status" value="1"/>
</dbReference>
<dbReference type="PROSITE" id="PS50897">
    <property type="entry name" value="CTLH"/>
    <property type="match status" value="1"/>
</dbReference>
<evidence type="ECO:0000313" key="5">
    <source>
        <dbReference type="EnsemblMetazoa" id="CapteP90360"/>
    </source>
</evidence>
<evidence type="ECO:0000256" key="2">
    <source>
        <dbReference type="SAM" id="MobiDB-lite"/>
    </source>
</evidence>
<feature type="region of interest" description="Disordered" evidence="2">
    <location>
        <begin position="384"/>
        <end position="425"/>
    </location>
</feature>
<evidence type="ECO:0000259" key="3">
    <source>
        <dbReference type="PROSITE" id="PS50897"/>
    </source>
</evidence>
<organism evidence="4">
    <name type="scientific">Capitella teleta</name>
    <name type="common">Polychaete worm</name>
    <dbReference type="NCBI Taxonomy" id="283909"/>
    <lineage>
        <taxon>Eukaryota</taxon>
        <taxon>Metazoa</taxon>
        <taxon>Spiralia</taxon>
        <taxon>Lophotrochozoa</taxon>
        <taxon>Annelida</taxon>
        <taxon>Polychaeta</taxon>
        <taxon>Sedentaria</taxon>
        <taxon>Scolecida</taxon>
        <taxon>Capitellidae</taxon>
        <taxon>Capitella</taxon>
    </lineage>
</organism>
<dbReference type="PANTHER" id="PTHR19863">
    <property type="entry name" value="NEMITIN (NEURONAL ENRICHED MAP INTERACTING PROTEIN) HOMOLOG"/>
    <property type="match status" value="1"/>
</dbReference>